<accession>A0A6I2U8A5</accession>
<dbReference type="Proteomes" id="UP000431913">
    <property type="component" value="Unassembled WGS sequence"/>
</dbReference>
<dbReference type="AlphaFoldDB" id="A0A6I2U8A5"/>
<comment type="caution">
    <text evidence="1">The sequence shown here is derived from an EMBL/GenBank/DDBJ whole genome shotgun (WGS) entry which is preliminary data.</text>
</comment>
<gene>
    <name evidence="1" type="ORF">FYJ76_10580</name>
</gene>
<protein>
    <submittedName>
        <fullName evidence="1">Uncharacterized protein</fullName>
    </submittedName>
</protein>
<organism evidence="1 2">
    <name type="scientific">Ruthenibacterium lactatiformans</name>
    <dbReference type="NCBI Taxonomy" id="1550024"/>
    <lineage>
        <taxon>Bacteria</taxon>
        <taxon>Bacillati</taxon>
        <taxon>Bacillota</taxon>
        <taxon>Clostridia</taxon>
        <taxon>Eubacteriales</taxon>
        <taxon>Oscillospiraceae</taxon>
        <taxon>Ruthenibacterium</taxon>
    </lineage>
</organism>
<evidence type="ECO:0000313" key="2">
    <source>
        <dbReference type="Proteomes" id="UP000431913"/>
    </source>
</evidence>
<sequence length="82" mass="9531">MKHIRSINKYECCLPEYLQHDLDAYKEGLKNNSSPIDCLWGELYGSINAALINDGAITPLQADYLRKKYLWKDDMEDDNGYQ</sequence>
<dbReference type="RefSeq" id="WP_154522965.1">
    <property type="nucleotide sequence ID" value="NZ_CAUFPO010000027.1"/>
</dbReference>
<evidence type="ECO:0000313" key="1">
    <source>
        <dbReference type="EMBL" id="MST92374.1"/>
    </source>
</evidence>
<proteinExistence type="predicted"/>
<reference evidence="1 2" key="1">
    <citation type="submission" date="2019-08" db="EMBL/GenBank/DDBJ databases">
        <title>In-depth cultivation of the pig gut microbiome towards novel bacterial diversity and tailored functional studies.</title>
        <authorList>
            <person name="Wylensek D."/>
            <person name="Hitch T.C.A."/>
            <person name="Clavel T."/>
        </authorList>
    </citation>
    <scope>NUCLEOTIDE SEQUENCE [LARGE SCALE GENOMIC DNA]</scope>
    <source>
        <strain evidence="1 2">WCA3-601-WT-6J</strain>
    </source>
</reference>
<dbReference type="EMBL" id="VUNJ01000010">
    <property type="protein sequence ID" value="MST92374.1"/>
    <property type="molecule type" value="Genomic_DNA"/>
</dbReference>
<name>A0A6I2U8A5_9FIRM</name>